<evidence type="ECO:0000259" key="2">
    <source>
        <dbReference type="Pfam" id="PF11716"/>
    </source>
</evidence>
<keyword evidence="4" id="KW-1185">Reference proteome</keyword>
<organism evidence="3 4">
    <name type="scientific">Streptomyces zhaozhouensis</name>
    <dbReference type="NCBI Taxonomy" id="1300267"/>
    <lineage>
        <taxon>Bacteria</taxon>
        <taxon>Bacillati</taxon>
        <taxon>Actinomycetota</taxon>
        <taxon>Actinomycetes</taxon>
        <taxon>Kitasatosporales</taxon>
        <taxon>Streptomycetaceae</taxon>
        <taxon>Streptomyces</taxon>
    </lineage>
</organism>
<evidence type="ECO:0000313" key="3">
    <source>
        <dbReference type="EMBL" id="SOD64091.1"/>
    </source>
</evidence>
<dbReference type="Pfam" id="PF11716">
    <property type="entry name" value="MDMPI_N"/>
    <property type="match status" value="1"/>
</dbReference>
<dbReference type="EMBL" id="OCNE01000014">
    <property type="protein sequence ID" value="SOD64091.1"/>
    <property type="molecule type" value="Genomic_DNA"/>
</dbReference>
<protein>
    <submittedName>
        <fullName evidence="3">TIGR03083 family protein</fullName>
    </submittedName>
</protein>
<dbReference type="InterPro" id="IPR017517">
    <property type="entry name" value="Maleyloyr_isom"/>
</dbReference>
<dbReference type="PANTHER" id="PTHR40758:SF1">
    <property type="entry name" value="CONSERVED PROTEIN"/>
    <property type="match status" value="1"/>
</dbReference>
<reference evidence="3 4" key="1">
    <citation type="submission" date="2017-09" db="EMBL/GenBank/DDBJ databases">
        <authorList>
            <person name="Ehlers B."/>
            <person name="Leendertz F.H."/>
        </authorList>
    </citation>
    <scope>NUCLEOTIDE SEQUENCE [LARGE SCALE GENOMIC DNA]</scope>
    <source>
        <strain evidence="3 4">CGMCC 4.7095</strain>
    </source>
</reference>
<dbReference type="PANTHER" id="PTHR40758">
    <property type="entry name" value="CONSERVED PROTEIN"/>
    <property type="match status" value="1"/>
</dbReference>
<dbReference type="AlphaFoldDB" id="A0A286DZL1"/>
<dbReference type="RefSeq" id="WP_097232540.1">
    <property type="nucleotide sequence ID" value="NZ_OCNE01000014.1"/>
</dbReference>
<sequence>METEAHIEALRRAGDALLAVTAGTPWSAEVPSCPGWRLRDLVRHQGTVHRWAERIVRERLAERAPFPEAEPSEAALSGWFAEGLDALEATLRAARDDLDCFVFLPGASDARAFWARRQAHETTVHLMDAQLAAGRPLSGVPAALALDGIDELLTGFHARARSRVRAPEPLVLAVHADEGGRWTTRLTEEPPRTAREAAARFDCRISGPAAALYATLWNRADHRDGTLRLEGDARVMELWRARATV</sequence>
<dbReference type="GO" id="GO:0005886">
    <property type="term" value="C:plasma membrane"/>
    <property type="evidence" value="ECO:0007669"/>
    <property type="project" value="TreeGrafter"/>
</dbReference>
<dbReference type="GO" id="GO:0046872">
    <property type="term" value="F:metal ion binding"/>
    <property type="evidence" value="ECO:0007669"/>
    <property type="project" value="InterPro"/>
</dbReference>
<dbReference type="InterPro" id="IPR034660">
    <property type="entry name" value="DinB/YfiT-like"/>
</dbReference>
<dbReference type="Pfam" id="PF07398">
    <property type="entry name" value="MDMPI_C"/>
    <property type="match status" value="1"/>
</dbReference>
<dbReference type="InterPro" id="IPR010872">
    <property type="entry name" value="MDMPI_C-term_domain"/>
</dbReference>
<evidence type="ECO:0000259" key="1">
    <source>
        <dbReference type="Pfam" id="PF07398"/>
    </source>
</evidence>
<dbReference type="OrthoDB" id="3671213at2"/>
<evidence type="ECO:0000313" key="4">
    <source>
        <dbReference type="Proteomes" id="UP000219072"/>
    </source>
</evidence>
<gene>
    <name evidence="3" type="ORF">SAMN06297387_11471</name>
</gene>
<dbReference type="Proteomes" id="UP000219072">
    <property type="component" value="Unassembled WGS sequence"/>
</dbReference>
<feature type="domain" description="Mycothiol-dependent maleylpyruvate isomerase metal-binding" evidence="2">
    <location>
        <begin position="8"/>
        <end position="130"/>
    </location>
</feature>
<dbReference type="InterPro" id="IPR024344">
    <property type="entry name" value="MDMPI_metal-binding"/>
</dbReference>
<dbReference type="SUPFAM" id="SSF109854">
    <property type="entry name" value="DinB/YfiT-like putative metalloenzymes"/>
    <property type="match status" value="1"/>
</dbReference>
<accession>A0A286DZL1</accession>
<dbReference type="NCBIfam" id="TIGR03083">
    <property type="entry name" value="maleylpyruvate isomerase family mycothiol-dependent enzyme"/>
    <property type="match status" value="1"/>
</dbReference>
<feature type="domain" description="MDMPI C-terminal" evidence="1">
    <location>
        <begin position="144"/>
        <end position="235"/>
    </location>
</feature>
<name>A0A286DZL1_9ACTN</name>
<proteinExistence type="predicted"/>